<dbReference type="InterPro" id="IPR016166">
    <property type="entry name" value="FAD-bd_PCMH"/>
</dbReference>
<dbReference type="AlphaFoldDB" id="A0A3A4AWX7"/>
<evidence type="ECO:0000256" key="1">
    <source>
        <dbReference type="ARBA" id="ARBA00004167"/>
    </source>
</evidence>
<evidence type="ECO:0000256" key="3">
    <source>
        <dbReference type="ARBA" id="ARBA00022630"/>
    </source>
</evidence>
<accession>A0A3A4AWX7</accession>
<dbReference type="GO" id="GO:0071949">
    <property type="term" value="F:FAD binding"/>
    <property type="evidence" value="ECO:0007669"/>
    <property type="project" value="InterPro"/>
</dbReference>
<proteinExistence type="predicted"/>
<keyword evidence="6" id="KW-1133">Transmembrane helix</keyword>
<evidence type="ECO:0000256" key="5">
    <source>
        <dbReference type="ARBA" id="ARBA00022827"/>
    </source>
</evidence>
<organism evidence="10 11">
    <name type="scientific">Bailinhaonella thermotolerans</name>
    <dbReference type="NCBI Taxonomy" id="1070861"/>
    <lineage>
        <taxon>Bacteria</taxon>
        <taxon>Bacillati</taxon>
        <taxon>Actinomycetota</taxon>
        <taxon>Actinomycetes</taxon>
        <taxon>Streptosporangiales</taxon>
        <taxon>Streptosporangiaceae</taxon>
        <taxon>Bailinhaonella</taxon>
    </lineage>
</organism>
<dbReference type="OrthoDB" id="5482059at2"/>
<dbReference type="PANTHER" id="PTHR10801">
    <property type="entry name" value="24-DEHYDROCHOLESTEROL REDUCTASE"/>
    <property type="match status" value="1"/>
</dbReference>
<keyword evidence="5" id="KW-0274">FAD</keyword>
<keyword evidence="4" id="KW-0812">Transmembrane</keyword>
<protein>
    <recommendedName>
        <fullName evidence="2">Delta(24)-sterol reductase</fullName>
        <ecNumber evidence="2">1.3.1.72</ecNumber>
    </recommendedName>
</protein>
<dbReference type="GO" id="GO:0050614">
    <property type="term" value="F:Delta24-sterol reductase activity"/>
    <property type="evidence" value="ECO:0007669"/>
    <property type="project" value="UniProtKB-EC"/>
</dbReference>
<keyword evidence="8" id="KW-0472">Membrane</keyword>
<evidence type="ECO:0000256" key="7">
    <source>
        <dbReference type="ARBA" id="ARBA00023002"/>
    </source>
</evidence>
<keyword evidence="3" id="KW-0285">Flavoprotein</keyword>
<keyword evidence="7" id="KW-0560">Oxidoreductase</keyword>
<evidence type="ECO:0000259" key="9">
    <source>
        <dbReference type="PROSITE" id="PS51387"/>
    </source>
</evidence>
<dbReference type="EC" id="1.3.1.72" evidence="2"/>
<dbReference type="InterPro" id="IPR006094">
    <property type="entry name" value="Oxid_FAD_bind_N"/>
</dbReference>
<dbReference type="InterPro" id="IPR016169">
    <property type="entry name" value="FAD-bd_PCMH_sub2"/>
</dbReference>
<comment type="subcellular location">
    <subcellularLocation>
        <location evidence="1">Membrane</location>
        <topology evidence="1">Single-pass membrane protein</topology>
    </subcellularLocation>
</comment>
<dbReference type="Proteomes" id="UP000265768">
    <property type="component" value="Unassembled WGS sequence"/>
</dbReference>
<dbReference type="PANTHER" id="PTHR10801:SF0">
    <property type="entry name" value="DELTA(24)-STEROL REDUCTASE"/>
    <property type="match status" value="1"/>
</dbReference>
<name>A0A3A4AWX7_9ACTN</name>
<dbReference type="PROSITE" id="PS51387">
    <property type="entry name" value="FAD_PCMH"/>
    <property type="match status" value="1"/>
</dbReference>
<dbReference type="InterPro" id="IPR016164">
    <property type="entry name" value="FAD-linked_Oxase-like_C"/>
</dbReference>
<feature type="domain" description="FAD-binding PCMH-type" evidence="9">
    <location>
        <begin position="1"/>
        <end position="167"/>
    </location>
</feature>
<dbReference type="Pfam" id="PF01565">
    <property type="entry name" value="FAD_binding_4"/>
    <property type="match status" value="1"/>
</dbReference>
<evidence type="ECO:0000256" key="6">
    <source>
        <dbReference type="ARBA" id="ARBA00022989"/>
    </source>
</evidence>
<evidence type="ECO:0000256" key="2">
    <source>
        <dbReference type="ARBA" id="ARBA00012405"/>
    </source>
</evidence>
<dbReference type="SUPFAM" id="SSF56176">
    <property type="entry name" value="FAD-binding/transporter-associated domain-like"/>
    <property type="match status" value="1"/>
</dbReference>
<sequence length="449" mass="51765">MEAHKRAVEEIRRTMAELPEGAAPRLSKPTTNLFRFRDPSKGAKLDASSLDRVIEVDPETGTAEVQGMTTYEHLVDATLPHGYIPTVVPQLKTITLGGAVTGLGIESSSFRNGLPHEAVEEMEILTGDGKIVVARPDNEHADLFHAFPNSYGTLGYALRLRIRLEKVKPYVKLTHVRFTDAAKCMLAMAEICEAGAYEGERVDFVDGTFFGPDELYLTLATYADEAPYVSDYTGMRIYYQSMRTRNRDWLTIRDYLWRWDTDWFWCSRAFGVQKPLVRALMPRRLMRSDFYRKLVGLDRRYGLSARVDRWRDNPVHESVIQDVETPVERGAEFLEFFHKEVGMTPVWMCPLKAGAKWPLYPLQEGRLYVNFGFWGLVPLPRGRFDGYYNRLIEDSVTSLDGHKSLYSTSYYNEDDFWRLYNGDAYWRVKRAYDPSGRLLDLYDKCVRGR</sequence>
<evidence type="ECO:0000313" key="11">
    <source>
        <dbReference type="Proteomes" id="UP000265768"/>
    </source>
</evidence>
<dbReference type="Gene3D" id="3.30.465.10">
    <property type="match status" value="1"/>
</dbReference>
<gene>
    <name evidence="10" type="ORF">D5H75_08500</name>
</gene>
<dbReference type="GO" id="GO:0016020">
    <property type="term" value="C:membrane"/>
    <property type="evidence" value="ECO:0007669"/>
    <property type="project" value="UniProtKB-SubCell"/>
</dbReference>
<evidence type="ECO:0000256" key="4">
    <source>
        <dbReference type="ARBA" id="ARBA00022692"/>
    </source>
</evidence>
<comment type="caution">
    <text evidence="10">The sequence shown here is derived from an EMBL/GenBank/DDBJ whole genome shotgun (WGS) entry which is preliminary data.</text>
</comment>
<dbReference type="EMBL" id="QZEY01000002">
    <property type="protein sequence ID" value="RJL34455.1"/>
    <property type="molecule type" value="Genomic_DNA"/>
</dbReference>
<dbReference type="InterPro" id="IPR040165">
    <property type="entry name" value="Diminuto-like"/>
</dbReference>
<dbReference type="InterPro" id="IPR036318">
    <property type="entry name" value="FAD-bd_PCMH-like_sf"/>
</dbReference>
<dbReference type="SUPFAM" id="SSF55103">
    <property type="entry name" value="FAD-linked oxidases, C-terminal domain"/>
    <property type="match status" value="1"/>
</dbReference>
<evidence type="ECO:0000313" key="10">
    <source>
        <dbReference type="EMBL" id="RJL34455.1"/>
    </source>
</evidence>
<evidence type="ECO:0000256" key="8">
    <source>
        <dbReference type="ARBA" id="ARBA00023136"/>
    </source>
</evidence>
<keyword evidence="11" id="KW-1185">Reference proteome</keyword>
<reference evidence="10 11" key="1">
    <citation type="submission" date="2018-09" db="EMBL/GenBank/DDBJ databases">
        <title>YIM 75507 draft genome.</title>
        <authorList>
            <person name="Tang S."/>
            <person name="Feng Y."/>
        </authorList>
    </citation>
    <scope>NUCLEOTIDE SEQUENCE [LARGE SCALE GENOMIC DNA]</scope>
    <source>
        <strain evidence="10 11">YIM 75507</strain>
    </source>
</reference>